<dbReference type="RefSeq" id="WP_153344956.1">
    <property type="nucleotide sequence ID" value="NZ_WIVE01000043.1"/>
</dbReference>
<dbReference type="OrthoDB" id="7360484at2"/>
<sequence>MSEPNRDSPPLWKMITGTIIALGASTAIVIYLDSISEKTGTKPGESTVTADGWTTELPAQFAGTWIAGNDCTSDSAPLIVLSNGGYRWRDGPTNWGFARGRYRYDSPVTHRIEFRLNKLNSPHSGTTDYTITVSGSVLKKYNLKSGTMEEYNKCEGGAGS</sequence>
<evidence type="ECO:0000313" key="2">
    <source>
        <dbReference type="EMBL" id="MQX37461.1"/>
    </source>
</evidence>
<name>A0A7X2D443_9PROT</name>
<dbReference type="Proteomes" id="UP000434582">
    <property type="component" value="Unassembled WGS sequence"/>
</dbReference>
<feature type="transmembrane region" description="Helical" evidence="1">
    <location>
        <begin position="12"/>
        <end position="32"/>
    </location>
</feature>
<evidence type="ECO:0000313" key="3">
    <source>
        <dbReference type="Proteomes" id="UP000434582"/>
    </source>
</evidence>
<dbReference type="AlphaFoldDB" id="A0A7X2D443"/>
<keyword evidence="3" id="KW-1185">Reference proteome</keyword>
<comment type="caution">
    <text evidence="2">The sequence shown here is derived from an EMBL/GenBank/DDBJ whole genome shotgun (WGS) entry which is preliminary data.</text>
</comment>
<keyword evidence="1" id="KW-1133">Transmembrane helix</keyword>
<gene>
    <name evidence="2" type="ORF">GHC57_13120</name>
</gene>
<dbReference type="EMBL" id="WIVE01000043">
    <property type="protein sequence ID" value="MQX37461.1"/>
    <property type="molecule type" value="Genomic_DNA"/>
</dbReference>
<proteinExistence type="predicted"/>
<keyword evidence="1" id="KW-0812">Transmembrane</keyword>
<organism evidence="2 3">
    <name type="scientific">Roseospira navarrensis</name>
    <dbReference type="NCBI Taxonomy" id="140058"/>
    <lineage>
        <taxon>Bacteria</taxon>
        <taxon>Pseudomonadati</taxon>
        <taxon>Pseudomonadota</taxon>
        <taxon>Alphaproteobacteria</taxon>
        <taxon>Rhodospirillales</taxon>
        <taxon>Rhodospirillaceae</taxon>
        <taxon>Roseospira</taxon>
    </lineage>
</organism>
<accession>A0A7X2D443</accession>
<keyword evidence="1" id="KW-0472">Membrane</keyword>
<evidence type="ECO:0000256" key="1">
    <source>
        <dbReference type="SAM" id="Phobius"/>
    </source>
</evidence>
<reference evidence="2 3" key="1">
    <citation type="submission" date="2019-10" db="EMBL/GenBank/DDBJ databases">
        <title>Draft whole-genome sequence of the purple nonsulfur photosynthetic bacterium Roseospira navarrensis DSM 15114.</title>
        <authorList>
            <person name="Kyndt J.A."/>
            <person name="Meyer T.E."/>
        </authorList>
    </citation>
    <scope>NUCLEOTIDE SEQUENCE [LARGE SCALE GENOMIC DNA]</scope>
    <source>
        <strain evidence="2 3">DSM 15114</strain>
    </source>
</reference>
<protein>
    <submittedName>
        <fullName evidence="2">Uncharacterized protein</fullName>
    </submittedName>
</protein>